<dbReference type="InterPro" id="IPR001466">
    <property type="entry name" value="Beta-lactam-related"/>
</dbReference>
<accession>A0A502CRF2</accession>
<dbReference type="InterPro" id="IPR012338">
    <property type="entry name" value="Beta-lactam/transpept-like"/>
</dbReference>
<reference evidence="3 4" key="1">
    <citation type="journal article" date="2019" name="Environ. Microbiol.">
        <title>Species interactions and distinct microbial communities in high Arctic permafrost affected cryosols are associated with the CH4 and CO2 gas fluxes.</title>
        <authorList>
            <person name="Altshuler I."/>
            <person name="Hamel J."/>
            <person name="Turney S."/>
            <person name="Magnuson E."/>
            <person name="Levesque R."/>
            <person name="Greer C."/>
            <person name="Whyte L.G."/>
        </authorList>
    </citation>
    <scope>NUCLEOTIDE SEQUENCE [LARGE SCALE GENOMIC DNA]</scope>
    <source>
        <strain evidence="3 4">S5.1</strain>
    </source>
</reference>
<evidence type="ECO:0000313" key="3">
    <source>
        <dbReference type="EMBL" id="TPG15468.1"/>
    </source>
</evidence>
<dbReference type="Proteomes" id="UP000318413">
    <property type="component" value="Unassembled WGS sequence"/>
</dbReference>
<dbReference type="SUPFAM" id="SSF56601">
    <property type="entry name" value="beta-lactamase/transpeptidase-like"/>
    <property type="match status" value="1"/>
</dbReference>
<dbReference type="RefSeq" id="WP_140866493.1">
    <property type="nucleotide sequence ID" value="NZ_RCZK01000001.1"/>
</dbReference>
<sequence>MKRSFWIVTTGAIALATTAAIGGEIEALPQAQTATKATPAPLRAQAKPAPPIATLSPRGLPASVLLPETQALFDGYIRGGKMPGVVAAYGLGDLPTLYPAAGKIGLAADALPAGPDSLWRVYSMTKPITAAAAMILIEQGKIGLDDPVSKYIPAFKTMTVLTDPDTSLAAVPAKSEITIRELLTHTSGLGYNISAKGPLLKLYEAKGILPGEVNAATEAQARKARPATLEEFANRVATVPLVYQPGTKWHYSIGLDVMGRVIEVASGMPFDQFVNTRIFAPLKMQSSFWTVPQRDVKRLATTVAFVGDQMVPFDPPATSPYTRAPSFPYGGAGLVMSARDYDRFLDMLQHDGTLDGVRVMKTETAKLMMSNLLPNGVKFPGLGNANGNGSTGGGTTRPAAAEIGFGAGGTVYLTDGPGGFPSKGTYGWGGAAGTTAFVDPAKRARGTIMVNYFPGEQWPLRTEAIAALAKDVAKFRR</sequence>
<dbReference type="EMBL" id="RCZK01000001">
    <property type="protein sequence ID" value="TPG15468.1"/>
    <property type="molecule type" value="Genomic_DNA"/>
</dbReference>
<dbReference type="AlphaFoldDB" id="A0A502CRF2"/>
<dbReference type="Gene3D" id="3.40.710.10">
    <property type="entry name" value="DD-peptidase/beta-lactamase superfamily"/>
    <property type="match status" value="1"/>
</dbReference>
<feature type="chain" id="PRO_5021262636" evidence="1">
    <location>
        <begin position="23"/>
        <end position="477"/>
    </location>
</feature>
<feature type="domain" description="Beta-lactamase-related" evidence="2">
    <location>
        <begin position="71"/>
        <end position="469"/>
    </location>
</feature>
<keyword evidence="4" id="KW-1185">Reference proteome</keyword>
<evidence type="ECO:0000259" key="2">
    <source>
        <dbReference type="Pfam" id="PF00144"/>
    </source>
</evidence>
<protein>
    <submittedName>
        <fullName evidence="3">Class A beta-lactamase-related serine hydrolase</fullName>
    </submittedName>
</protein>
<feature type="signal peptide" evidence="1">
    <location>
        <begin position="1"/>
        <end position="22"/>
    </location>
</feature>
<dbReference type="OrthoDB" id="9808046at2"/>
<proteinExistence type="predicted"/>
<dbReference type="InterPro" id="IPR050789">
    <property type="entry name" value="Diverse_Enzym_Activities"/>
</dbReference>
<evidence type="ECO:0000313" key="4">
    <source>
        <dbReference type="Proteomes" id="UP000318413"/>
    </source>
</evidence>
<dbReference type="GO" id="GO:0016787">
    <property type="term" value="F:hydrolase activity"/>
    <property type="evidence" value="ECO:0007669"/>
    <property type="project" value="UniProtKB-KW"/>
</dbReference>
<dbReference type="Pfam" id="PF00144">
    <property type="entry name" value="Beta-lactamase"/>
    <property type="match status" value="1"/>
</dbReference>
<keyword evidence="3" id="KW-0378">Hydrolase</keyword>
<dbReference type="PANTHER" id="PTHR43283">
    <property type="entry name" value="BETA-LACTAMASE-RELATED"/>
    <property type="match status" value="1"/>
</dbReference>
<dbReference type="PANTHER" id="PTHR43283:SF3">
    <property type="entry name" value="BETA-LACTAMASE FAMILY PROTEIN (AFU_ORTHOLOGUE AFUA_5G07500)"/>
    <property type="match status" value="1"/>
</dbReference>
<name>A0A502CRF2_9SPHN</name>
<comment type="caution">
    <text evidence="3">The sequence shown here is derived from an EMBL/GenBank/DDBJ whole genome shotgun (WGS) entry which is preliminary data.</text>
</comment>
<gene>
    <name evidence="3" type="ORF">EAH84_01275</name>
</gene>
<keyword evidence="1" id="KW-0732">Signal</keyword>
<evidence type="ECO:0000256" key="1">
    <source>
        <dbReference type="SAM" id="SignalP"/>
    </source>
</evidence>
<organism evidence="3 4">
    <name type="scientific">Sphingomonas oligophenolica</name>
    <dbReference type="NCBI Taxonomy" id="301154"/>
    <lineage>
        <taxon>Bacteria</taxon>
        <taxon>Pseudomonadati</taxon>
        <taxon>Pseudomonadota</taxon>
        <taxon>Alphaproteobacteria</taxon>
        <taxon>Sphingomonadales</taxon>
        <taxon>Sphingomonadaceae</taxon>
        <taxon>Sphingomonas</taxon>
    </lineage>
</organism>